<keyword evidence="3" id="KW-1185">Reference proteome</keyword>
<proteinExistence type="predicted"/>
<feature type="region of interest" description="Disordered" evidence="1">
    <location>
        <begin position="31"/>
        <end position="70"/>
    </location>
</feature>
<gene>
    <name evidence="2" type="ORF">V9T40_006530</name>
</gene>
<feature type="compositionally biased region" description="Low complexity" evidence="1">
    <location>
        <begin position="341"/>
        <end position="363"/>
    </location>
</feature>
<feature type="compositionally biased region" description="Low complexity" evidence="1">
    <location>
        <begin position="54"/>
        <end position="70"/>
    </location>
</feature>
<reference evidence="2 3" key="1">
    <citation type="submission" date="2024-03" db="EMBL/GenBank/DDBJ databases">
        <title>Adaptation during the transition from Ophiocordyceps entomopathogen to insect associate is accompanied by gene loss and intensified selection.</title>
        <authorList>
            <person name="Ward C.M."/>
            <person name="Onetto C.A."/>
            <person name="Borneman A.R."/>
        </authorList>
    </citation>
    <scope>NUCLEOTIDE SEQUENCE [LARGE SCALE GENOMIC DNA]</scope>
    <source>
        <strain evidence="2">AWRI1</strain>
        <tissue evidence="2">Single Adult Female</tissue>
    </source>
</reference>
<dbReference type="Proteomes" id="UP001367676">
    <property type="component" value="Unassembled WGS sequence"/>
</dbReference>
<evidence type="ECO:0000313" key="2">
    <source>
        <dbReference type="EMBL" id="KAK7598295.1"/>
    </source>
</evidence>
<dbReference type="AlphaFoldDB" id="A0AAN9Y6R1"/>
<feature type="region of interest" description="Disordered" evidence="1">
    <location>
        <begin position="116"/>
        <end position="137"/>
    </location>
</feature>
<feature type="region of interest" description="Disordered" evidence="1">
    <location>
        <begin position="341"/>
        <end position="365"/>
    </location>
</feature>
<comment type="caution">
    <text evidence="2">The sequence shown here is derived from an EMBL/GenBank/DDBJ whole genome shotgun (WGS) entry which is preliminary data.</text>
</comment>
<protein>
    <submittedName>
        <fullName evidence="2">Uncharacterized protein</fullName>
    </submittedName>
</protein>
<feature type="region of interest" description="Disordered" evidence="1">
    <location>
        <begin position="377"/>
        <end position="418"/>
    </location>
</feature>
<feature type="compositionally biased region" description="Low complexity" evidence="1">
    <location>
        <begin position="119"/>
        <end position="135"/>
    </location>
</feature>
<feature type="compositionally biased region" description="Polar residues" evidence="1">
    <location>
        <begin position="35"/>
        <end position="47"/>
    </location>
</feature>
<sequence>MRITNGDIVSAPCFTTMDRKDVNGGTVPVTDLKFSPTNTDATNSNGILSPPTTPSTATPSENEYNPSSSNSGRFKFYKDGKFILELWHHKNGERMFWIPVTKNSTCWPPIGPCTPRQESSTSLSVSDDNSSIQSSPWQRDHCWKQAVPRKNINRELEFMMHTLRPRKMRFSSAAIRRRRRRPYDAIIKNEFHVSKCPTRNPTFDDVDVKPPLPPKVEAKPVPQTEHLIHSRVRTRRRLSEIVVKLLERRPVECPPPVSLCRTDPGIVSPRKRILKEMEKVSLEELGNANKKHRARTVFSSSTSSVAPCTTVSVVSGAGAAATSFSGLPTAAITTVTSTTLHMTSTTTTTSTKSTNSHSISSILSRDEEQPSFLRNLLKSPTDVPGVAGTTGDSSSAASPSVDARDARSHDLADMCASQSTHSTPIATLASPPPLAASASSVLSYPMATKSLPAQPPPLHPPPPLPMYITPAFLYHSAPQPFMASPPISNHPPYYSAYTAAGFRDATPIWPVPSVSSLSRQSVYPPSSLLSSYPSQNPPSPWAHVVPSSLQSYQIIENGTDVPLNLSKH</sequence>
<accession>A0AAN9Y6R1</accession>
<feature type="compositionally biased region" description="Low complexity" evidence="1">
    <location>
        <begin position="385"/>
        <end position="401"/>
    </location>
</feature>
<evidence type="ECO:0000313" key="3">
    <source>
        <dbReference type="Proteomes" id="UP001367676"/>
    </source>
</evidence>
<evidence type="ECO:0000256" key="1">
    <source>
        <dbReference type="SAM" id="MobiDB-lite"/>
    </source>
</evidence>
<feature type="compositionally biased region" description="Basic and acidic residues" evidence="1">
    <location>
        <begin position="402"/>
        <end position="412"/>
    </location>
</feature>
<dbReference type="EMBL" id="JBBCAQ010000014">
    <property type="protein sequence ID" value="KAK7598295.1"/>
    <property type="molecule type" value="Genomic_DNA"/>
</dbReference>
<name>A0AAN9Y6R1_9HEMI</name>
<organism evidence="2 3">
    <name type="scientific">Parthenolecanium corni</name>
    <dbReference type="NCBI Taxonomy" id="536013"/>
    <lineage>
        <taxon>Eukaryota</taxon>
        <taxon>Metazoa</taxon>
        <taxon>Ecdysozoa</taxon>
        <taxon>Arthropoda</taxon>
        <taxon>Hexapoda</taxon>
        <taxon>Insecta</taxon>
        <taxon>Pterygota</taxon>
        <taxon>Neoptera</taxon>
        <taxon>Paraneoptera</taxon>
        <taxon>Hemiptera</taxon>
        <taxon>Sternorrhyncha</taxon>
        <taxon>Coccoidea</taxon>
        <taxon>Coccidae</taxon>
        <taxon>Parthenolecanium</taxon>
    </lineage>
</organism>